<evidence type="ECO:0000256" key="1">
    <source>
        <dbReference type="SAM" id="MobiDB-lite"/>
    </source>
</evidence>
<accession>A0A6A6K985</accession>
<reference evidence="2 3" key="1">
    <citation type="journal article" date="2020" name="Mol. Plant">
        <title>The Chromosome-Based Rubber Tree Genome Provides New Insights into Spurge Genome Evolution and Rubber Biosynthesis.</title>
        <authorList>
            <person name="Liu J."/>
            <person name="Shi C."/>
            <person name="Shi C.C."/>
            <person name="Li W."/>
            <person name="Zhang Q.J."/>
            <person name="Zhang Y."/>
            <person name="Li K."/>
            <person name="Lu H.F."/>
            <person name="Shi C."/>
            <person name="Zhu S.T."/>
            <person name="Xiao Z.Y."/>
            <person name="Nan H."/>
            <person name="Yue Y."/>
            <person name="Zhu X.G."/>
            <person name="Wu Y."/>
            <person name="Hong X.N."/>
            <person name="Fan G.Y."/>
            <person name="Tong Y."/>
            <person name="Zhang D."/>
            <person name="Mao C.L."/>
            <person name="Liu Y.L."/>
            <person name="Hao S.J."/>
            <person name="Liu W.Q."/>
            <person name="Lv M.Q."/>
            <person name="Zhang H.B."/>
            <person name="Liu Y."/>
            <person name="Hu-Tang G.R."/>
            <person name="Wang J.P."/>
            <person name="Wang J.H."/>
            <person name="Sun Y.H."/>
            <person name="Ni S.B."/>
            <person name="Chen W.B."/>
            <person name="Zhang X.C."/>
            <person name="Jiao Y.N."/>
            <person name="Eichler E.E."/>
            <person name="Li G.H."/>
            <person name="Liu X."/>
            <person name="Gao L.Z."/>
        </authorList>
    </citation>
    <scope>NUCLEOTIDE SEQUENCE [LARGE SCALE GENOMIC DNA]</scope>
    <source>
        <strain evidence="3">cv. GT1</strain>
        <tissue evidence="2">Leaf</tissue>
    </source>
</reference>
<keyword evidence="3" id="KW-1185">Reference proteome</keyword>
<sequence length="146" mass="16893">MVKLKDSWVVILLNRNWQELEMKMAMPLNVKMYHRGYFIKDPKLRCANGKLEMFPAPIEDIHVGRREELGDRGGGQCNENISDNDVIHSPDLDEVDINDGFDIHENYEVDPLNEELLSVRDKINHKVLEDNVDDGSDFNDEVVEVK</sequence>
<name>A0A6A6K985_HEVBR</name>
<comment type="caution">
    <text evidence="2">The sequence shown here is derived from an EMBL/GenBank/DDBJ whole genome shotgun (WGS) entry which is preliminary data.</text>
</comment>
<feature type="region of interest" description="Disordered" evidence="1">
    <location>
        <begin position="69"/>
        <end position="89"/>
    </location>
</feature>
<dbReference type="AlphaFoldDB" id="A0A6A6K985"/>
<proteinExistence type="predicted"/>
<evidence type="ECO:0000313" key="3">
    <source>
        <dbReference type="Proteomes" id="UP000467840"/>
    </source>
</evidence>
<gene>
    <name evidence="2" type="ORF">GH714_034206</name>
</gene>
<organism evidence="2 3">
    <name type="scientific">Hevea brasiliensis</name>
    <name type="common">Para rubber tree</name>
    <name type="synonym">Siphonia brasiliensis</name>
    <dbReference type="NCBI Taxonomy" id="3981"/>
    <lineage>
        <taxon>Eukaryota</taxon>
        <taxon>Viridiplantae</taxon>
        <taxon>Streptophyta</taxon>
        <taxon>Embryophyta</taxon>
        <taxon>Tracheophyta</taxon>
        <taxon>Spermatophyta</taxon>
        <taxon>Magnoliopsida</taxon>
        <taxon>eudicotyledons</taxon>
        <taxon>Gunneridae</taxon>
        <taxon>Pentapetalae</taxon>
        <taxon>rosids</taxon>
        <taxon>fabids</taxon>
        <taxon>Malpighiales</taxon>
        <taxon>Euphorbiaceae</taxon>
        <taxon>Crotonoideae</taxon>
        <taxon>Micrandreae</taxon>
        <taxon>Hevea</taxon>
    </lineage>
</organism>
<dbReference type="EMBL" id="JAAGAX010000018">
    <property type="protein sequence ID" value="KAF2284994.1"/>
    <property type="molecule type" value="Genomic_DNA"/>
</dbReference>
<protein>
    <submittedName>
        <fullName evidence="2">Uncharacterized protein</fullName>
    </submittedName>
</protein>
<evidence type="ECO:0000313" key="2">
    <source>
        <dbReference type="EMBL" id="KAF2284994.1"/>
    </source>
</evidence>
<dbReference type="Proteomes" id="UP000467840">
    <property type="component" value="Chromosome 12"/>
</dbReference>